<keyword evidence="2" id="KW-1003">Cell membrane</keyword>
<feature type="transmembrane region" description="Helical" evidence="6">
    <location>
        <begin position="158"/>
        <end position="178"/>
    </location>
</feature>
<evidence type="ECO:0000259" key="7">
    <source>
        <dbReference type="Pfam" id="PF00482"/>
    </source>
</evidence>
<keyword evidence="5 6" id="KW-0472">Membrane</keyword>
<dbReference type="EMBL" id="DQSV01000046">
    <property type="protein sequence ID" value="HIP17115.1"/>
    <property type="molecule type" value="Genomic_DNA"/>
</dbReference>
<evidence type="ECO:0000256" key="1">
    <source>
        <dbReference type="ARBA" id="ARBA00004651"/>
    </source>
</evidence>
<feature type="domain" description="Type II secretion system protein GspF" evidence="7">
    <location>
        <begin position="200"/>
        <end position="324"/>
    </location>
</feature>
<evidence type="ECO:0000313" key="9">
    <source>
        <dbReference type="Proteomes" id="UP000605144"/>
    </source>
</evidence>
<dbReference type="AlphaFoldDB" id="A0A832YS69"/>
<comment type="caution">
    <text evidence="8">The sequence shown here is derived from an EMBL/GenBank/DDBJ whole genome shotgun (WGS) entry which is preliminary data.</text>
</comment>
<evidence type="ECO:0000256" key="4">
    <source>
        <dbReference type="ARBA" id="ARBA00022989"/>
    </source>
</evidence>
<evidence type="ECO:0000256" key="2">
    <source>
        <dbReference type="ARBA" id="ARBA00022475"/>
    </source>
</evidence>
<evidence type="ECO:0000256" key="5">
    <source>
        <dbReference type="ARBA" id="ARBA00023136"/>
    </source>
</evidence>
<protein>
    <recommendedName>
        <fullName evidence="7">Type II secretion system protein GspF domain-containing protein</fullName>
    </recommendedName>
</protein>
<reference evidence="8" key="1">
    <citation type="journal article" date="2020" name="ISME J.">
        <title>Gammaproteobacteria mediating utilization of methyl-, sulfur- and petroleum organic compounds in deep ocean hydrothermal plumes.</title>
        <authorList>
            <person name="Zhou Z."/>
            <person name="Liu Y."/>
            <person name="Pan J."/>
            <person name="Cron B.R."/>
            <person name="Toner B.M."/>
            <person name="Anantharaman K."/>
            <person name="Breier J.A."/>
            <person name="Dick G.J."/>
            <person name="Li M."/>
        </authorList>
    </citation>
    <scope>NUCLEOTIDE SEQUENCE</scope>
    <source>
        <strain evidence="8">SZUA-1385</strain>
    </source>
</reference>
<keyword evidence="4 6" id="KW-1133">Transmembrane helix</keyword>
<organism evidence="8 9">
    <name type="scientific">Methanothermococcus okinawensis</name>
    <dbReference type="NCBI Taxonomy" id="155863"/>
    <lineage>
        <taxon>Archaea</taxon>
        <taxon>Methanobacteriati</taxon>
        <taxon>Methanobacteriota</taxon>
        <taxon>Methanomada group</taxon>
        <taxon>Methanococci</taxon>
        <taxon>Methanococcales</taxon>
        <taxon>Methanococcaceae</taxon>
        <taxon>Methanothermococcus</taxon>
    </lineage>
</organism>
<sequence length="364" mass="41657">MLKKTFKNDYYNAIIRTLDKIIYYNLSIGKRRRHIKRKKVSLGDIKKLLDTYKEIDEEIMEFYEIYDISYDGSINAKKINVDVNLDELLEQSYMNMLTEYTMNLSYFITTNKYLPSKIDFQYVGISDINKYFLKVILISVAVGLLFILNNIIDNNITLQGILSGLFYSIIIFLGGIFYPKIKLILFRGETKLQIIVTILDMISSLNSGMSLQEAMKNISENPEYGIPSFEFKSILYDIHRGGYSFKEALERAKLRTKIPLMKKLYDQIIISVDSGGTQLLLKNLYSDIIRESMSKIDSSKFQISNLGNLLFGVGMILPFSGMMLSSIQGNMGFEGIINTIGLVLTKMAPLVTAIFAIFIKLKIE</sequence>
<dbReference type="Pfam" id="PF00482">
    <property type="entry name" value="T2SSF"/>
    <property type="match status" value="1"/>
</dbReference>
<dbReference type="PANTHER" id="PTHR35402:SF1">
    <property type="entry name" value="TYPE II SECRETION SYSTEM PROTEIN GSPF DOMAIN-CONTAINING PROTEIN"/>
    <property type="match status" value="1"/>
</dbReference>
<dbReference type="PANTHER" id="PTHR35402">
    <property type="entry name" value="INTEGRAL MEMBRANE PROTEIN-RELATED"/>
    <property type="match status" value="1"/>
</dbReference>
<proteinExistence type="predicted"/>
<comment type="subcellular location">
    <subcellularLocation>
        <location evidence="1">Cell membrane</location>
        <topology evidence="1">Multi-pass membrane protein</topology>
    </subcellularLocation>
</comment>
<feature type="transmembrane region" description="Helical" evidence="6">
    <location>
        <begin position="131"/>
        <end position="152"/>
    </location>
</feature>
<evidence type="ECO:0000313" key="8">
    <source>
        <dbReference type="EMBL" id="HIP17115.1"/>
    </source>
</evidence>
<dbReference type="Proteomes" id="UP000605144">
    <property type="component" value="Unassembled WGS sequence"/>
</dbReference>
<dbReference type="InterPro" id="IPR056569">
    <property type="entry name" value="ArlJ-like"/>
</dbReference>
<feature type="transmembrane region" description="Helical" evidence="6">
    <location>
        <begin position="303"/>
        <end position="324"/>
    </location>
</feature>
<gene>
    <name evidence="8" type="ORF">EYG76_02290</name>
</gene>
<dbReference type="GO" id="GO:0005886">
    <property type="term" value="C:plasma membrane"/>
    <property type="evidence" value="ECO:0007669"/>
    <property type="project" value="UniProtKB-SubCell"/>
</dbReference>
<dbReference type="InterPro" id="IPR018076">
    <property type="entry name" value="T2SS_GspF_dom"/>
</dbReference>
<evidence type="ECO:0000256" key="3">
    <source>
        <dbReference type="ARBA" id="ARBA00022692"/>
    </source>
</evidence>
<name>A0A832YS69_9EURY</name>
<feature type="transmembrane region" description="Helical" evidence="6">
    <location>
        <begin position="336"/>
        <end position="359"/>
    </location>
</feature>
<keyword evidence="3 6" id="KW-0812">Transmembrane</keyword>
<evidence type="ECO:0000256" key="6">
    <source>
        <dbReference type="SAM" id="Phobius"/>
    </source>
</evidence>
<accession>A0A832YS69</accession>